<dbReference type="Pfam" id="PF02553">
    <property type="entry name" value="CbiN"/>
    <property type="match status" value="1"/>
</dbReference>
<evidence type="ECO:0000256" key="8">
    <source>
        <dbReference type="ARBA" id="ARBA00023136"/>
    </source>
</evidence>
<keyword evidence="1 10" id="KW-0171">Cobalt transport</keyword>
<keyword evidence="9 10" id="KW-0170">Cobalt</keyword>
<dbReference type="PANTHER" id="PTHR38662">
    <property type="entry name" value="COBALT TRANSPORT PROTEIN CBIN"/>
    <property type="match status" value="1"/>
</dbReference>
<evidence type="ECO:0000256" key="1">
    <source>
        <dbReference type="ARBA" id="ARBA00022426"/>
    </source>
</evidence>
<dbReference type="UniPathway" id="UPA00148"/>
<evidence type="ECO:0000313" key="13">
    <source>
        <dbReference type="Proteomes" id="UP000290624"/>
    </source>
</evidence>
<keyword evidence="8 10" id="KW-0472">Membrane</keyword>
<dbReference type="RefSeq" id="WP_129459437.1">
    <property type="nucleotide sequence ID" value="NZ_PPCV01000008.1"/>
</dbReference>
<dbReference type="PANTHER" id="PTHR38662:SF1">
    <property type="entry name" value="COBALT TRANSPORT PROTEIN CBIN"/>
    <property type="match status" value="1"/>
</dbReference>
<dbReference type="NCBIfam" id="NF002780">
    <property type="entry name" value="PRK02898.1"/>
    <property type="match status" value="1"/>
</dbReference>
<evidence type="ECO:0000256" key="3">
    <source>
        <dbReference type="ARBA" id="ARBA00022475"/>
    </source>
</evidence>
<comment type="similarity">
    <text evidence="10">Belongs to the CbiN family.</text>
</comment>
<keyword evidence="5 10" id="KW-0812">Transmembrane</keyword>
<gene>
    <name evidence="10" type="primary">cbiN</name>
    <name evidence="12" type="ORF">C1706_11835</name>
</gene>
<comment type="function">
    <text evidence="10">Part of the energy-coupling factor (ECF) transporter complex CbiMNOQ involved in cobalt import.</text>
</comment>
<dbReference type="InterPro" id="IPR003705">
    <property type="entry name" value="CbiN"/>
</dbReference>
<comment type="subcellular location">
    <subcellularLocation>
        <location evidence="10">Cell membrane</location>
        <topology evidence="10">Multi-pass membrane protein</topology>
    </subcellularLocation>
</comment>
<name>A0A4Q2EEZ7_9ACTN</name>
<feature type="transmembrane region" description="Helical" evidence="10">
    <location>
        <begin position="7"/>
        <end position="28"/>
    </location>
</feature>
<protein>
    <recommendedName>
        <fullName evidence="10">Cobalt transport protein CbiN</fullName>
    </recommendedName>
    <alternativeName>
        <fullName evidence="10">Energy-coupling factor transporter probable substrate-capture protein CbiN</fullName>
        <shortName evidence="10">ECF transporter S component CbiN</shortName>
    </alternativeName>
</protein>
<dbReference type="GO" id="GO:0015087">
    <property type="term" value="F:cobalt ion transmembrane transporter activity"/>
    <property type="evidence" value="ECO:0007669"/>
    <property type="project" value="UniProtKB-UniRule"/>
</dbReference>
<evidence type="ECO:0000256" key="5">
    <source>
        <dbReference type="ARBA" id="ARBA00022692"/>
    </source>
</evidence>
<evidence type="ECO:0000256" key="10">
    <source>
        <dbReference type="HAMAP-Rule" id="MF_00330"/>
    </source>
</evidence>
<keyword evidence="3 10" id="KW-1003">Cell membrane</keyword>
<feature type="region of interest" description="Disordered" evidence="11">
    <location>
        <begin position="99"/>
        <end position="133"/>
    </location>
</feature>
<feature type="transmembrane region" description="Helical" evidence="10">
    <location>
        <begin position="74"/>
        <end position="94"/>
    </location>
</feature>
<evidence type="ECO:0000256" key="11">
    <source>
        <dbReference type="SAM" id="MobiDB-lite"/>
    </source>
</evidence>
<keyword evidence="4 10" id="KW-0169">Cobalamin biosynthesis</keyword>
<dbReference type="HAMAP" id="MF_00330">
    <property type="entry name" value="CbiN"/>
    <property type="match status" value="1"/>
</dbReference>
<dbReference type="Proteomes" id="UP000290624">
    <property type="component" value="Unassembled WGS sequence"/>
</dbReference>
<sequence>MSKKSLINVALIVALFLVFGISFVIGGLHTDPEERFGGTDGAATTQIQESHPDYEPWFHPFFQPESSEIESGLFALQAGIGGTILGFAIGALWGRRHRGTGHVSGTPDADSDAAPEPGSEPAATSSRVADATA</sequence>
<keyword evidence="7 10" id="KW-0406">Ion transport</keyword>
<keyword evidence="13" id="KW-1185">Reference proteome</keyword>
<accession>A0A4Q2EEZ7</accession>
<evidence type="ECO:0000256" key="7">
    <source>
        <dbReference type="ARBA" id="ARBA00023065"/>
    </source>
</evidence>
<dbReference type="OrthoDB" id="1551318at2"/>
<keyword evidence="6 10" id="KW-1133">Transmembrane helix</keyword>
<reference evidence="12 13" key="1">
    <citation type="submission" date="2018-01" db="EMBL/GenBank/DDBJ databases">
        <title>Lactibacter flavus gen. nov., sp. nov., a novel bacterium of the family Propionibacteriaceae isolated from raw milk and dairy products.</title>
        <authorList>
            <person name="Wenning M."/>
            <person name="Breitenwieser F."/>
            <person name="Huptas C."/>
            <person name="von Neubeck M."/>
            <person name="Busse H.-J."/>
            <person name="Scherer S."/>
        </authorList>
    </citation>
    <scope>NUCLEOTIDE SEQUENCE [LARGE SCALE GENOMIC DNA]</scope>
    <source>
        <strain evidence="12 13">VG341</strain>
    </source>
</reference>
<keyword evidence="2 10" id="KW-0813">Transport</keyword>
<organism evidence="12 13">
    <name type="scientific">Propioniciclava flava</name>
    <dbReference type="NCBI Taxonomy" id="2072026"/>
    <lineage>
        <taxon>Bacteria</taxon>
        <taxon>Bacillati</taxon>
        <taxon>Actinomycetota</taxon>
        <taxon>Actinomycetes</taxon>
        <taxon>Propionibacteriales</taxon>
        <taxon>Propionibacteriaceae</taxon>
        <taxon>Propioniciclava</taxon>
    </lineage>
</organism>
<dbReference type="EMBL" id="PPCV01000008">
    <property type="protein sequence ID" value="RXW31553.1"/>
    <property type="molecule type" value="Genomic_DNA"/>
</dbReference>
<evidence type="ECO:0000256" key="2">
    <source>
        <dbReference type="ARBA" id="ARBA00022448"/>
    </source>
</evidence>
<evidence type="ECO:0000256" key="6">
    <source>
        <dbReference type="ARBA" id="ARBA00022989"/>
    </source>
</evidence>
<evidence type="ECO:0000313" key="12">
    <source>
        <dbReference type="EMBL" id="RXW31553.1"/>
    </source>
</evidence>
<evidence type="ECO:0000256" key="9">
    <source>
        <dbReference type="ARBA" id="ARBA00023285"/>
    </source>
</evidence>
<comment type="caution">
    <text evidence="12">The sequence shown here is derived from an EMBL/GenBank/DDBJ whole genome shotgun (WGS) entry which is preliminary data.</text>
</comment>
<comment type="subunit">
    <text evidence="10">Forms an energy-coupling factor (ECF) transporter complex composed of an ATP-binding protein (A component, CbiO), a transmembrane protein (T component, CbiQ) and 2 possible substrate-capture proteins (S components, CbiM and CbiN) of unknown stoichimetry.</text>
</comment>
<proteinExistence type="inferred from homology"/>
<evidence type="ECO:0000256" key="4">
    <source>
        <dbReference type="ARBA" id="ARBA00022573"/>
    </source>
</evidence>
<dbReference type="GO" id="GO:0009236">
    <property type="term" value="P:cobalamin biosynthetic process"/>
    <property type="evidence" value="ECO:0007669"/>
    <property type="project" value="UniProtKB-UniRule"/>
</dbReference>
<dbReference type="AlphaFoldDB" id="A0A4Q2EEZ7"/>
<dbReference type="GO" id="GO:0005886">
    <property type="term" value="C:plasma membrane"/>
    <property type="evidence" value="ECO:0007669"/>
    <property type="project" value="UniProtKB-SubCell"/>
</dbReference>
<comment type="pathway">
    <text evidence="10">Cofactor biosynthesis; adenosylcobalamin biosynthesis.</text>
</comment>